<gene>
    <name evidence="1" type="ORF">BKA15_002883</name>
</gene>
<dbReference type="AlphaFoldDB" id="A0A7Y9I887"/>
<dbReference type="RefSeq" id="WP_179751782.1">
    <property type="nucleotide sequence ID" value="NZ_JACCBU010000001.1"/>
</dbReference>
<organism evidence="1 2">
    <name type="scientific">Microlunatus parietis</name>
    <dbReference type="NCBI Taxonomy" id="682979"/>
    <lineage>
        <taxon>Bacteria</taxon>
        <taxon>Bacillati</taxon>
        <taxon>Actinomycetota</taxon>
        <taxon>Actinomycetes</taxon>
        <taxon>Propionibacteriales</taxon>
        <taxon>Propionibacteriaceae</taxon>
        <taxon>Microlunatus</taxon>
    </lineage>
</organism>
<name>A0A7Y9I887_9ACTN</name>
<evidence type="ECO:0000313" key="2">
    <source>
        <dbReference type="Proteomes" id="UP000569914"/>
    </source>
</evidence>
<keyword evidence="2" id="KW-1185">Reference proteome</keyword>
<accession>A0A7Y9I887</accession>
<reference evidence="1 2" key="1">
    <citation type="submission" date="2020-07" db="EMBL/GenBank/DDBJ databases">
        <title>Sequencing the genomes of 1000 actinobacteria strains.</title>
        <authorList>
            <person name="Klenk H.-P."/>
        </authorList>
    </citation>
    <scope>NUCLEOTIDE SEQUENCE [LARGE SCALE GENOMIC DNA]</scope>
    <source>
        <strain evidence="1 2">DSM 22083</strain>
    </source>
</reference>
<evidence type="ECO:0000313" key="1">
    <source>
        <dbReference type="EMBL" id="NYE71554.1"/>
    </source>
</evidence>
<dbReference type="EMBL" id="JACCBU010000001">
    <property type="protein sequence ID" value="NYE71554.1"/>
    <property type="molecule type" value="Genomic_DNA"/>
</dbReference>
<comment type="caution">
    <text evidence="1">The sequence shown here is derived from an EMBL/GenBank/DDBJ whole genome shotgun (WGS) entry which is preliminary data.</text>
</comment>
<sequence length="150" mass="16590">MVAPDLDLEIFCDGDPSVEAGFAVLAACAAHPGTTRAAFSNHLDGPDPGLYFKLGFRHQGEEWKIDMWALREDHPGPLSSWLVEPMRAALTAESRRAILTIKQALADRPELRCGSIHVYRAVLSGGVRTFDEFQAWRAAQDTESLTAWRP</sequence>
<protein>
    <submittedName>
        <fullName evidence="1">Uncharacterized protein</fullName>
    </submittedName>
</protein>
<proteinExistence type="predicted"/>
<dbReference type="Proteomes" id="UP000569914">
    <property type="component" value="Unassembled WGS sequence"/>
</dbReference>